<dbReference type="Gene3D" id="3.40.630.10">
    <property type="entry name" value="Zn peptidases"/>
    <property type="match status" value="1"/>
</dbReference>
<protein>
    <recommendedName>
        <fullName evidence="3">Peptidase M20 dimerisation domain-containing protein</fullName>
    </recommendedName>
</protein>
<evidence type="ECO:0000256" key="2">
    <source>
        <dbReference type="ARBA" id="ARBA00022801"/>
    </source>
</evidence>
<dbReference type="InterPro" id="IPR011650">
    <property type="entry name" value="Peptidase_M20_dimer"/>
</dbReference>
<keyword evidence="2" id="KW-0378">Hydrolase</keyword>
<reference evidence="4" key="1">
    <citation type="journal article" date="2014" name="Front. Microbiol.">
        <title>High frequency of phylogenetically diverse reductive dehalogenase-homologous genes in deep subseafloor sedimentary metagenomes.</title>
        <authorList>
            <person name="Kawai M."/>
            <person name="Futagami T."/>
            <person name="Toyoda A."/>
            <person name="Takaki Y."/>
            <person name="Nishi S."/>
            <person name="Hori S."/>
            <person name="Arai W."/>
            <person name="Tsubouchi T."/>
            <person name="Morono Y."/>
            <person name="Uchiyama I."/>
            <person name="Ito T."/>
            <person name="Fujiyama A."/>
            <person name="Inagaki F."/>
            <person name="Takami H."/>
        </authorList>
    </citation>
    <scope>NUCLEOTIDE SEQUENCE</scope>
    <source>
        <strain evidence="4">Expedition CK06-06</strain>
    </source>
</reference>
<dbReference type="InterPro" id="IPR036264">
    <property type="entry name" value="Bact_exopeptidase_dim_dom"/>
</dbReference>
<dbReference type="InterPro" id="IPR050072">
    <property type="entry name" value="Peptidase_M20A"/>
</dbReference>
<sequence>KMNYLEVLKDLISINTTVPPGLNYDTAIDYLEPLFKELGFDTQRITIPAEHAEGREGRVNLVCHRREKGKPRLIFYGHIDVVPAEGWDAFKPRVENGKVYGRGAADMKGSIVALLSAMESLKGKRLNFDVSVMVTTDEEFHQASQLQYLRQYLEPVSGAYFFDLDSSFGYVSIAGLGELQVDIKVRGRSVHSGLAHLGENAIEKASLLIQALLDLKQKVEQRKSDVAAHPDTKLDRMEGRLNINMIKGGIKVNVVP</sequence>
<dbReference type="GO" id="GO:0046872">
    <property type="term" value="F:metal ion binding"/>
    <property type="evidence" value="ECO:0007669"/>
    <property type="project" value="UniProtKB-KW"/>
</dbReference>
<gene>
    <name evidence="4" type="ORF">S01H1_58323</name>
</gene>
<keyword evidence="1" id="KW-0479">Metal-binding</keyword>
<dbReference type="GO" id="GO:0006526">
    <property type="term" value="P:L-arginine biosynthetic process"/>
    <property type="evidence" value="ECO:0007669"/>
    <property type="project" value="TreeGrafter"/>
</dbReference>
<dbReference type="Pfam" id="PF07687">
    <property type="entry name" value="M20_dimer"/>
    <property type="match status" value="1"/>
</dbReference>
<organism evidence="4">
    <name type="scientific">marine sediment metagenome</name>
    <dbReference type="NCBI Taxonomy" id="412755"/>
    <lineage>
        <taxon>unclassified sequences</taxon>
        <taxon>metagenomes</taxon>
        <taxon>ecological metagenomes</taxon>
    </lineage>
</organism>
<proteinExistence type="predicted"/>
<dbReference type="EMBL" id="BARS01038097">
    <property type="protein sequence ID" value="GAG18705.1"/>
    <property type="molecule type" value="Genomic_DNA"/>
</dbReference>
<evidence type="ECO:0000259" key="3">
    <source>
        <dbReference type="Pfam" id="PF07687"/>
    </source>
</evidence>
<evidence type="ECO:0000313" key="4">
    <source>
        <dbReference type="EMBL" id="GAG18705.1"/>
    </source>
</evidence>
<dbReference type="SUPFAM" id="SSF53187">
    <property type="entry name" value="Zn-dependent exopeptidases"/>
    <property type="match status" value="1"/>
</dbReference>
<dbReference type="AlphaFoldDB" id="X0VKC2"/>
<dbReference type="PANTHER" id="PTHR43808">
    <property type="entry name" value="ACETYLORNITHINE DEACETYLASE"/>
    <property type="match status" value="1"/>
</dbReference>
<accession>X0VKC2</accession>
<name>X0VKC2_9ZZZZ</name>
<comment type="caution">
    <text evidence="4">The sequence shown here is derived from an EMBL/GenBank/DDBJ whole genome shotgun (WGS) entry which is preliminary data.</text>
</comment>
<feature type="domain" description="Peptidase M20 dimerisation" evidence="3">
    <location>
        <begin position="179"/>
        <end position="256"/>
    </location>
</feature>
<dbReference type="InterPro" id="IPR002933">
    <property type="entry name" value="Peptidase_M20"/>
</dbReference>
<dbReference type="PANTHER" id="PTHR43808:SF31">
    <property type="entry name" value="N-ACETYL-L-CITRULLINE DEACETYLASE"/>
    <property type="match status" value="1"/>
</dbReference>
<feature type="non-terminal residue" evidence="4">
    <location>
        <position position="1"/>
    </location>
</feature>
<feature type="non-terminal residue" evidence="4">
    <location>
        <position position="256"/>
    </location>
</feature>
<dbReference type="Gene3D" id="3.30.70.360">
    <property type="match status" value="1"/>
</dbReference>
<dbReference type="SUPFAM" id="SSF55031">
    <property type="entry name" value="Bacterial exopeptidase dimerisation domain"/>
    <property type="match status" value="1"/>
</dbReference>
<dbReference type="GO" id="GO:0008777">
    <property type="term" value="F:acetylornithine deacetylase activity"/>
    <property type="evidence" value="ECO:0007669"/>
    <property type="project" value="TreeGrafter"/>
</dbReference>
<dbReference type="Pfam" id="PF01546">
    <property type="entry name" value="Peptidase_M20"/>
    <property type="match status" value="1"/>
</dbReference>
<evidence type="ECO:0000256" key="1">
    <source>
        <dbReference type="ARBA" id="ARBA00022723"/>
    </source>
</evidence>